<evidence type="ECO:0000313" key="4">
    <source>
        <dbReference type="Proteomes" id="UP000011761"/>
    </source>
</evidence>
<gene>
    <name evidence="3" type="ORF">BAUCODRAFT_372041</name>
</gene>
<proteinExistence type="predicted"/>
<keyword evidence="1" id="KW-0732">Signal</keyword>
<dbReference type="KEGG" id="bcom:BAUCODRAFT_372041"/>
<feature type="chain" id="PRO_5004021758" description="DUF7908 domain-containing protein" evidence="1">
    <location>
        <begin position="23"/>
        <end position="205"/>
    </location>
</feature>
<evidence type="ECO:0000256" key="1">
    <source>
        <dbReference type="SAM" id="SignalP"/>
    </source>
</evidence>
<dbReference type="eggNOG" id="ENOG502TGWS">
    <property type="taxonomic scope" value="Eukaryota"/>
</dbReference>
<accession>M2NM67</accession>
<dbReference type="AlphaFoldDB" id="M2NM67"/>
<organism evidence="3 4">
    <name type="scientific">Baudoinia panamericana (strain UAMH 10762)</name>
    <name type="common">Angels' share fungus</name>
    <name type="synonym">Baudoinia compniacensis (strain UAMH 10762)</name>
    <dbReference type="NCBI Taxonomy" id="717646"/>
    <lineage>
        <taxon>Eukaryota</taxon>
        <taxon>Fungi</taxon>
        <taxon>Dikarya</taxon>
        <taxon>Ascomycota</taxon>
        <taxon>Pezizomycotina</taxon>
        <taxon>Dothideomycetes</taxon>
        <taxon>Dothideomycetidae</taxon>
        <taxon>Mycosphaerellales</taxon>
        <taxon>Teratosphaeriaceae</taxon>
        <taxon>Baudoinia</taxon>
    </lineage>
</organism>
<dbReference type="Pfam" id="PF25485">
    <property type="entry name" value="DUF7908"/>
    <property type="match status" value="1"/>
</dbReference>
<dbReference type="Proteomes" id="UP000011761">
    <property type="component" value="Unassembled WGS sequence"/>
</dbReference>
<protein>
    <recommendedName>
        <fullName evidence="2">DUF7908 domain-containing protein</fullName>
    </recommendedName>
</protein>
<feature type="signal peptide" evidence="1">
    <location>
        <begin position="1"/>
        <end position="22"/>
    </location>
</feature>
<evidence type="ECO:0000259" key="2">
    <source>
        <dbReference type="Pfam" id="PF25485"/>
    </source>
</evidence>
<sequence>MYWRDAVATSLASASLLAAVHGQVVTVTEYASMCSAVYRTVHPTATVQPVPWTDADANSGLPFVLQITGSSYSRTKRQTPGATWLMANGNTTADSTMAQQYRISNSQLQGVNGGYMSTLPYTENEPFALASMPAAISTTFSVQGGVLYWNNSDFNNFQGGSAEFYKNPSTTLVNAQIIAWFSGSYGAEWERVALMAMPCKWPPAL</sequence>
<dbReference type="RefSeq" id="XP_007672771.1">
    <property type="nucleotide sequence ID" value="XM_007674581.1"/>
</dbReference>
<keyword evidence="4" id="KW-1185">Reference proteome</keyword>
<dbReference type="InterPro" id="IPR057230">
    <property type="entry name" value="DUF7908"/>
</dbReference>
<reference evidence="3 4" key="1">
    <citation type="journal article" date="2012" name="PLoS Pathog.">
        <title>Diverse lifestyles and strategies of plant pathogenesis encoded in the genomes of eighteen Dothideomycetes fungi.</title>
        <authorList>
            <person name="Ohm R.A."/>
            <person name="Feau N."/>
            <person name="Henrissat B."/>
            <person name="Schoch C.L."/>
            <person name="Horwitz B.A."/>
            <person name="Barry K.W."/>
            <person name="Condon B.J."/>
            <person name="Copeland A.C."/>
            <person name="Dhillon B."/>
            <person name="Glaser F."/>
            <person name="Hesse C.N."/>
            <person name="Kosti I."/>
            <person name="LaButti K."/>
            <person name="Lindquist E.A."/>
            <person name="Lucas S."/>
            <person name="Salamov A.A."/>
            <person name="Bradshaw R.E."/>
            <person name="Ciuffetti L."/>
            <person name="Hamelin R.C."/>
            <person name="Kema G.H.J."/>
            <person name="Lawrence C."/>
            <person name="Scott J.A."/>
            <person name="Spatafora J.W."/>
            <person name="Turgeon B.G."/>
            <person name="de Wit P.J.G.M."/>
            <person name="Zhong S."/>
            <person name="Goodwin S.B."/>
            <person name="Grigoriev I.V."/>
        </authorList>
    </citation>
    <scope>NUCLEOTIDE SEQUENCE [LARGE SCALE GENOMIC DNA]</scope>
    <source>
        <strain evidence="3 4">UAMH 10762</strain>
    </source>
</reference>
<dbReference type="OrthoDB" id="5985073at2759"/>
<feature type="domain" description="DUF7908" evidence="2">
    <location>
        <begin position="60"/>
        <end position="196"/>
    </location>
</feature>
<dbReference type="EMBL" id="KB445551">
    <property type="protein sequence ID" value="EMD00271.1"/>
    <property type="molecule type" value="Genomic_DNA"/>
</dbReference>
<dbReference type="GeneID" id="19113180"/>
<name>M2NM67_BAUPA</name>
<evidence type="ECO:0000313" key="3">
    <source>
        <dbReference type="EMBL" id="EMD00271.1"/>
    </source>
</evidence>
<dbReference type="HOGENOM" id="CLU_1294626_0_0_1"/>